<dbReference type="CDD" id="cd03884">
    <property type="entry name" value="M20_bAS"/>
    <property type="match status" value="1"/>
</dbReference>
<reference evidence="7" key="2">
    <citation type="submission" date="2020-08" db="EMBL/GenBank/DDBJ databases">
        <title>The Agave Microbiome: Exploring the role of microbial communities in plant adaptations to desert environments.</title>
        <authorList>
            <person name="Partida-Martinez L.P."/>
        </authorList>
    </citation>
    <scope>NUCLEOTIDE SEQUENCE [LARGE SCALE GENOMIC DNA]</scope>
    <source>
        <strain evidence="7">AT2.8</strain>
    </source>
</reference>
<comment type="cofactor">
    <cofactor evidence="3">
        <name>Zn(2+)</name>
        <dbReference type="ChEBI" id="CHEBI:29105"/>
    </cofactor>
    <text evidence="3">Binds 2 Zn(2+) ions per subunit.</text>
</comment>
<accession>A0A852TIZ6</accession>
<gene>
    <name evidence="6" type="ORF">F4694_004978</name>
</gene>
<sequence>MGQFPVNLEEAIEWLASFGGEPDGGVSRTLYSQPWKDAQQALKGWMEDAGLDTTYDSIGNLFGRVPSSNPNAQTILIGSHVDTVKSGGKYDGAYGIIAGILALDFLKKTYGTPAINLEVVSFCEEEGSRFPLALWGSGMMTGIYSFNDISDIKDSEGISFETAMMAAGFGLSEYRVRNDIQNFIELHIEQGPTLEKVEKSIGIVKAIVGQKRFRITVNGESNHVGTTSMIWRRDALHGAVNMIHDLYESVKNYDEDLVTSVGQLFVEPNVPNVIPNQVRFTVDARHPNESILSSFCQQFTEMFKTHAKKSDLDIKVEMWHEVQPAQMDRTLNEIVQSICTRSTFPFHWMNSGAGHDAQLFARICPTTIIFVPSQGGISHSPIEFTSSKDLETGLEVLIHLLHQLAYNH</sequence>
<dbReference type="Pfam" id="PF01546">
    <property type="entry name" value="Peptidase_M20"/>
    <property type="match status" value="1"/>
</dbReference>
<comment type="caution">
    <text evidence="6">The sequence shown here is derived from an EMBL/GenBank/DDBJ whole genome shotgun (WGS) entry which is preliminary data.</text>
</comment>
<dbReference type="Pfam" id="PF07687">
    <property type="entry name" value="M20_dimer"/>
    <property type="match status" value="1"/>
</dbReference>
<dbReference type="NCBIfam" id="NF006771">
    <property type="entry name" value="PRK09290.1-5"/>
    <property type="match status" value="1"/>
</dbReference>
<dbReference type="InterPro" id="IPR002933">
    <property type="entry name" value="Peptidase_M20"/>
</dbReference>
<keyword evidence="3" id="KW-0862">Zinc</keyword>
<evidence type="ECO:0000313" key="7">
    <source>
        <dbReference type="Proteomes" id="UP000548423"/>
    </source>
</evidence>
<evidence type="ECO:0000259" key="5">
    <source>
        <dbReference type="Pfam" id="PF07687"/>
    </source>
</evidence>
<proteinExistence type="inferred from homology"/>
<feature type="binding site" evidence="3">
    <location>
        <position position="379"/>
    </location>
    <ligand>
        <name>Zn(2+)</name>
        <dbReference type="ChEBI" id="CHEBI:29105"/>
        <label>2</label>
    </ligand>
</feature>
<feature type="binding site" evidence="4">
    <location>
        <position position="212"/>
    </location>
    <ligand>
        <name>allantoate</name>
        <dbReference type="ChEBI" id="CHEBI:17536"/>
    </ligand>
</feature>
<keyword evidence="2 6" id="KW-0378">Hydrolase</keyword>
<dbReference type="PANTHER" id="PTHR32494">
    <property type="entry name" value="ALLANTOATE DEIMINASE-RELATED"/>
    <property type="match status" value="1"/>
</dbReference>
<feature type="domain" description="Peptidase M20 dimerisation" evidence="5">
    <location>
        <begin position="209"/>
        <end position="309"/>
    </location>
</feature>
<evidence type="ECO:0000256" key="3">
    <source>
        <dbReference type="PIRSR" id="PIRSR001235-1"/>
    </source>
</evidence>
<keyword evidence="3" id="KW-0479">Metal-binding</keyword>
<dbReference type="GO" id="GO:0046872">
    <property type="term" value="F:metal ion binding"/>
    <property type="evidence" value="ECO:0007669"/>
    <property type="project" value="UniProtKB-KW"/>
</dbReference>
<comment type="similarity">
    <text evidence="1">Belongs to the peptidase M20 family.</text>
</comment>
<dbReference type="GO" id="GO:0047652">
    <property type="term" value="F:allantoate deiminase activity"/>
    <property type="evidence" value="ECO:0007669"/>
    <property type="project" value="UniProtKB-EC"/>
</dbReference>
<dbReference type="SUPFAM" id="SSF55031">
    <property type="entry name" value="Bacterial exopeptidase dimerisation domain"/>
    <property type="match status" value="1"/>
</dbReference>
<protein>
    <submittedName>
        <fullName evidence="6">Allantoate deiminase</fullName>
        <ecNumber evidence="6">3.5.3.9</ecNumber>
    </submittedName>
</protein>
<evidence type="ECO:0000256" key="2">
    <source>
        <dbReference type="ARBA" id="ARBA00022801"/>
    </source>
</evidence>
<evidence type="ECO:0000313" key="6">
    <source>
        <dbReference type="EMBL" id="NYE08135.1"/>
    </source>
</evidence>
<organism evidence="6 7">
    <name type="scientific">Neobacillus niacini</name>
    <dbReference type="NCBI Taxonomy" id="86668"/>
    <lineage>
        <taxon>Bacteria</taxon>
        <taxon>Bacillati</taxon>
        <taxon>Bacillota</taxon>
        <taxon>Bacilli</taxon>
        <taxon>Bacillales</taxon>
        <taxon>Bacillaceae</taxon>
        <taxon>Neobacillus</taxon>
    </lineage>
</organism>
<name>A0A852TIZ6_9BACI</name>
<feature type="binding site" evidence="3">
    <location>
        <position position="91"/>
    </location>
    <ligand>
        <name>Zn(2+)</name>
        <dbReference type="ChEBI" id="CHEBI:29105"/>
        <label>1</label>
    </ligand>
</feature>
<dbReference type="PROSITE" id="PS00758">
    <property type="entry name" value="ARGE_DAPE_CPG2_1"/>
    <property type="match status" value="1"/>
</dbReference>
<dbReference type="SUPFAM" id="SSF53187">
    <property type="entry name" value="Zn-dependent exopeptidases"/>
    <property type="match status" value="1"/>
</dbReference>
<feature type="binding site" evidence="3">
    <location>
        <position position="80"/>
    </location>
    <ligand>
        <name>Zn(2+)</name>
        <dbReference type="ChEBI" id="CHEBI:29105"/>
        <label>1</label>
    </ligand>
</feature>
<dbReference type="Gene3D" id="3.30.70.360">
    <property type="match status" value="1"/>
</dbReference>
<feature type="binding site" evidence="4">
    <location>
        <position position="272"/>
    </location>
    <ligand>
        <name>allantoate</name>
        <dbReference type="ChEBI" id="CHEBI:17536"/>
    </ligand>
</feature>
<dbReference type="EC" id="3.5.3.9" evidence="6"/>
<dbReference type="Gene3D" id="3.40.630.10">
    <property type="entry name" value="Zn peptidases"/>
    <property type="match status" value="1"/>
</dbReference>
<dbReference type="InterPro" id="IPR011650">
    <property type="entry name" value="Peptidase_M20_dimer"/>
</dbReference>
<dbReference type="InterPro" id="IPR010158">
    <property type="entry name" value="Amidase_Cbmase"/>
</dbReference>
<dbReference type="InterPro" id="IPR036264">
    <property type="entry name" value="Bact_exopeptidase_dim_dom"/>
</dbReference>
<evidence type="ECO:0000256" key="4">
    <source>
        <dbReference type="PIRSR" id="PIRSR001235-2"/>
    </source>
</evidence>
<dbReference type="NCBIfam" id="TIGR01879">
    <property type="entry name" value="hydantase"/>
    <property type="match status" value="1"/>
</dbReference>
<feature type="binding site" evidence="3">
    <location>
        <position position="187"/>
    </location>
    <ligand>
        <name>Zn(2+)</name>
        <dbReference type="ChEBI" id="CHEBI:29105"/>
        <label>1</label>
    </ligand>
</feature>
<dbReference type="EMBL" id="JACCBX010000012">
    <property type="protein sequence ID" value="NYE08135.1"/>
    <property type="molecule type" value="Genomic_DNA"/>
</dbReference>
<evidence type="ECO:0000256" key="1">
    <source>
        <dbReference type="ARBA" id="ARBA00006153"/>
    </source>
</evidence>
<feature type="binding site" evidence="3">
    <location>
        <position position="126"/>
    </location>
    <ligand>
        <name>Zn(2+)</name>
        <dbReference type="ChEBI" id="CHEBI:29105"/>
        <label>2</label>
    </ligand>
</feature>
<dbReference type="PANTHER" id="PTHR32494:SF5">
    <property type="entry name" value="ALLANTOATE AMIDOHYDROLASE"/>
    <property type="match status" value="1"/>
</dbReference>
<dbReference type="Proteomes" id="UP000548423">
    <property type="component" value="Unassembled WGS sequence"/>
</dbReference>
<feature type="binding site" evidence="4">
    <location>
        <position position="285"/>
    </location>
    <ligand>
        <name>allantoate</name>
        <dbReference type="ChEBI" id="CHEBI:17536"/>
    </ligand>
</feature>
<dbReference type="InterPro" id="IPR001261">
    <property type="entry name" value="ArgE/DapE_CS"/>
</dbReference>
<reference evidence="7" key="1">
    <citation type="submission" date="2020-07" db="EMBL/GenBank/DDBJ databases">
        <authorList>
            <person name="Partida-Martinez L."/>
            <person name="Huntemann M."/>
            <person name="Clum A."/>
            <person name="Wang J."/>
            <person name="Palaniappan K."/>
            <person name="Ritter S."/>
            <person name="Chen I.-M."/>
            <person name="Stamatis D."/>
            <person name="Reddy T."/>
            <person name="O'Malley R."/>
            <person name="Daum C."/>
            <person name="Shapiro N."/>
            <person name="Ivanova N."/>
            <person name="Kyrpides N."/>
            <person name="Woyke T."/>
        </authorList>
    </citation>
    <scope>NUCLEOTIDE SEQUENCE [LARGE SCALE GENOMIC DNA]</scope>
    <source>
        <strain evidence="7">AT2.8</strain>
    </source>
</reference>
<feature type="binding site" evidence="3">
    <location>
        <position position="91"/>
    </location>
    <ligand>
        <name>Zn(2+)</name>
        <dbReference type="ChEBI" id="CHEBI:29105"/>
        <label>2</label>
    </ligand>
</feature>
<dbReference type="PIRSF" id="PIRSF001235">
    <property type="entry name" value="Amidase_carbamoylase"/>
    <property type="match status" value="1"/>
</dbReference>
<dbReference type="AlphaFoldDB" id="A0A852TIZ6"/>